<dbReference type="InterPro" id="IPR050320">
    <property type="entry name" value="N5-glutamine_MTase"/>
</dbReference>
<feature type="non-terminal residue" evidence="3">
    <location>
        <position position="261"/>
    </location>
</feature>
<proteinExistence type="predicted"/>
<evidence type="ECO:0000313" key="3">
    <source>
        <dbReference type="EMBL" id="CAE7669527.1"/>
    </source>
</evidence>
<sequence>VLECVCRAPLCGAKLFASALAALGYHILGSKGVRGRPLKSIIGWTLDLPHRTDFKVEPPAQLMKAFEDAREAWQRQKEAAARRLPTAKERMARSEAAESALQIAYSQGSELFCSHQFRVSESVMVPRRGTEAVAQRAAQELKVLKGSGPRRLLDLGTGSGCIAISALLALEEGCEAEAVGLDSSAEALAVAQSNAENLLRTPRHFRGVEACFSDLGSPSLARTLMDSNHAFDVVVANPPYLTRAQASELLGPKAEAKEPWQ</sequence>
<dbReference type="Gene3D" id="3.40.50.150">
    <property type="entry name" value="Vaccinia Virus protein VP39"/>
    <property type="match status" value="1"/>
</dbReference>
<keyword evidence="4" id="KW-1185">Reference proteome</keyword>
<evidence type="ECO:0000259" key="2">
    <source>
        <dbReference type="Pfam" id="PF13847"/>
    </source>
</evidence>
<evidence type="ECO:0000256" key="1">
    <source>
        <dbReference type="SAM" id="Coils"/>
    </source>
</evidence>
<dbReference type="PROSITE" id="PS00092">
    <property type="entry name" value="N6_MTASE"/>
    <property type="match status" value="1"/>
</dbReference>
<dbReference type="InterPro" id="IPR025714">
    <property type="entry name" value="Methyltranfer_dom"/>
</dbReference>
<accession>A0A812WAJ7</accession>
<dbReference type="GO" id="GO:0032259">
    <property type="term" value="P:methylation"/>
    <property type="evidence" value="ECO:0007669"/>
    <property type="project" value="InterPro"/>
</dbReference>
<dbReference type="SUPFAM" id="SSF53335">
    <property type="entry name" value="S-adenosyl-L-methionine-dependent methyltransferases"/>
    <property type="match status" value="1"/>
</dbReference>
<feature type="non-terminal residue" evidence="3">
    <location>
        <position position="1"/>
    </location>
</feature>
<feature type="domain" description="Methyltransferase" evidence="2">
    <location>
        <begin position="151"/>
        <end position="237"/>
    </location>
</feature>
<dbReference type="GO" id="GO:0003676">
    <property type="term" value="F:nucleic acid binding"/>
    <property type="evidence" value="ECO:0007669"/>
    <property type="project" value="InterPro"/>
</dbReference>
<reference evidence="3" key="1">
    <citation type="submission" date="2021-02" db="EMBL/GenBank/DDBJ databases">
        <authorList>
            <person name="Dougan E. K."/>
            <person name="Rhodes N."/>
            <person name="Thang M."/>
            <person name="Chan C."/>
        </authorList>
    </citation>
    <scope>NUCLEOTIDE SEQUENCE</scope>
</reference>
<protein>
    <submittedName>
        <fullName evidence="3">PrmC protein</fullName>
    </submittedName>
</protein>
<evidence type="ECO:0000313" key="4">
    <source>
        <dbReference type="Proteomes" id="UP000601435"/>
    </source>
</evidence>
<dbReference type="InterPro" id="IPR029063">
    <property type="entry name" value="SAM-dependent_MTases_sf"/>
</dbReference>
<name>A0A812WAJ7_9DINO</name>
<dbReference type="AlphaFoldDB" id="A0A812WAJ7"/>
<dbReference type="CDD" id="cd02440">
    <property type="entry name" value="AdoMet_MTases"/>
    <property type="match status" value="1"/>
</dbReference>
<comment type="caution">
    <text evidence="3">The sequence shown here is derived from an EMBL/GenBank/DDBJ whole genome shotgun (WGS) entry which is preliminary data.</text>
</comment>
<feature type="coiled-coil region" evidence="1">
    <location>
        <begin position="63"/>
        <end position="90"/>
    </location>
</feature>
<dbReference type="EMBL" id="CAJNJA010032653">
    <property type="protein sequence ID" value="CAE7669527.1"/>
    <property type="molecule type" value="Genomic_DNA"/>
</dbReference>
<dbReference type="Proteomes" id="UP000601435">
    <property type="component" value="Unassembled WGS sequence"/>
</dbReference>
<dbReference type="PANTHER" id="PTHR18895">
    <property type="entry name" value="HEMK METHYLTRANSFERASE"/>
    <property type="match status" value="1"/>
</dbReference>
<gene>
    <name evidence="3" type="primary">prmC</name>
    <name evidence="3" type="ORF">SNEC2469_LOCUS19160</name>
</gene>
<organism evidence="3 4">
    <name type="scientific">Symbiodinium necroappetens</name>
    <dbReference type="NCBI Taxonomy" id="1628268"/>
    <lineage>
        <taxon>Eukaryota</taxon>
        <taxon>Sar</taxon>
        <taxon>Alveolata</taxon>
        <taxon>Dinophyceae</taxon>
        <taxon>Suessiales</taxon>
        <taxon>Symbiodiniaceae</taxon>
        <taxon>Symbiodinium</taxon>
    </lineage>
</organism>
<dbReference type="PANTHER" id="PTHR18895:SF74">
    <property type="entry name" value="MTRF1L RELEASE FACTOR GLUTAMINE METHYLTRANSFERASE"/>
    <property type="match status" value="1"/>
</dbReference>
<dbReference type="OrthoDB" id="330400at2759"/>
<dbReference type="InterPro" id="IPR002052">
    <property type="entry name" value="DNA_methylase_N6_adenine_CS"/>
</dbReference>
<dbReference type="Pfam" id="PF13847">
    <property type="entry name" value="Methyltransf_31"/>
    <property type="match status" value="1"/>
</dbReference>
<dbReference type="GO" id="GO:0008168">
    <property type="term" value="F:methyltransferase activity"/>
    <property type="evidence" value="ECO:0007669"/>
    <property type="project" value="InterPro"/>
</dbReference>
<keyword evidence="1" id="KW-0175">Coiled coil</keyword>